<dbReference type="Proteomes" id="UP000284767">
    <property type="component" value="Unassembled WGS sequence"/>
</dbReference>
<dbReference type="Pfam" id="PF09641">
    <property type="entry name" value="DUF2026"/>
    <property type="match status" value="1"/>
</dbReference>
<name>A0A7M2ZKE4_PSEAI</name>
<protein>
    <submittedName>
        <fullName evidence="1">DUF2026 domain-containing protein</fullName>
    </submittedName>
</protein>
<accession>A0A7M2ZKE4</accession>
<dbReference type="RefSeq" id="WP_025982329.1">
    <property type="nucleotide sequence ID" value="NZ_CAADOH010000624.1"/>
</dbReference>
<dbReference type="SUPFAM" id="SSF54001">
    <property type="entry name" value="Cysteine proteinases"/>
    <property type="match status" value="1"/>
</dbReference>
<dbReference type="InterPro" id="IPR023107">
    <property type="entry name" value="Atu2299-like_dom_sf"/>
</dbReference>
<proteinExistence type="predicted"/>
<dbReference type="InterPro" id="IPR038765">
    <property type="entry name" value="Papain-like_cys_pep_sf"/>
</dbReference>
<organism evidence="1 2">
    <name type="scientific">Pseudomonas aeruginosa</name>
    <dbReference type="NCBI Taxonomy" id="287"/>
    <lineage>
        <taxon>Bacteria</taxon>
        <taxon>Pseudomonadati</taxon>
        <taxon>Pseudomonadota</taxon>
        <taxon>Gammaproteobacteria</taxon>
        <taxon>Pseudomonadales</taxon>
        <taxon>Pseudomonadaceae</taxon>
        <taxon>Pseudomonas</taxon>
    </lineage>
</organism>
<dbReference type="Gene3D" id="3.10.550.10">
    <property type="entry name" value="Hypothetical protein Atu2299"/>
    <property type="match status" value="1"/>
</dbReference>
<sequence>MSKKKHQLIPLLDYLRIHRVIRSVLDSAGATTDRACWFFSVAGAAILRHHYGKDAQPLAGAVCLMVNEKGANVLCFATIDGGEIHSSSDAFHAMVACGDHLIDFMSPIFNEHAISSELEIIPPSKSFQRLIKSMNGSHNTLRFDGDFFFDPNIELTEHLINQIAQSQFQNDLIQACIAWYRRPPKPIPSALTVGDEKGEIRMVKLKDAAVEGGW</sequence>
<dbReference type="AlphaFoldDB" id="A0A7M2ZKE4"/>
<comment type="caution">
    <text evidence="1">The sequence shown here is derived from an EMBL/GenBank/DDBJ whole genome shotgun (WGS) entry which is preliminary data.</text>
</comment>
<evidence type="ECO:0000313" key="1">
    <source>
        <dbReference type="EMBL" id="RPM02888.1"/>
    </source>
</evidence>
<reference evidence="1 2" key="2">
    <citation type="submission" date="2019-01" db="EMBL/GenBank/DDBJ databases">
        <title>The Pseudomonas aeruginosa pan-genome provides new insights on its population structure, horizontal gene transfer and pathogenicity.</title>
        <authorList>
            <person name="Freschi L."/>
            <person name="Vincent A.T."/>
            <person name="Jeukens J."/>
            <person name="Emond-Rheault J.-G."/>
            <person name="Kukavica-Ibrulj I."/>
            <person name="Dupont M.-J."/>
            <person name="Charette S.J."/>
            <person name="Boyle B."/>
            <person name="Levesque R.C."/>
        </authorList>
    </citation>
    <scope>NUCLEOTIDE SEQUENCE [LARGE SCALE GENOMIC DNA]</scope>
    <source>
        <strain evidence="1 2">PA-W36</strain>
    </source>
</reference>
<gene>
    <name evidence="1" type="ORF">IPC1295_32055</name>
</gene>
<evidence type="ECO:0000313" key="2">
    <source>
        <dbReference type="Proteomes" id="UP000284767"/>
    </source>
</evidence>
<dbReference type="EMBL" id="NSNE01000034">
    <property type="protein sequence ID" value="RPM02888.1"/>
    <property type="molecule type" value="Genomic_DNA"/>
</dbReference>
<dbReference type="InterPro" id="IPR018599">
    <property type="entry name" value="DUF2026"/>
</dbReference>
<reference evidence="1 2" key="1">
    <citation type="submission" date="2017-08" db="EMBL/GenBank/DDBJ databases">
        <authorList>
            <person name="Feschi L."/>
            <person name="Jeukens J."/>
            <person name="Emond-Rheault J.-G."/>
            <person name="Kukavica-Ibrulj I."/>
            <person name="Boyle B."/>
            <person name="Levesque R.C."/>
        </authorList>
    </citation>
    <scope>NUCLEOTIDE SEQUENCE [LARGE SCALE GENOMIC DNA]</scope>
    <source>
        <strain evidence="1 2">PA-W36</strain>
    </source>
</reference>